<dbReference type="SUPFAM" id="SSF48452">
    <property type="entry name" value="TPR-like"/>
    <property type="match status" value="4"/>
</dbReference>
<dbReference type="PROSITE" id="PS50005">
    <property type="entry name" value="TPR"/>
    <property type="match status" value="3"/>
</dbReference>
<dbReference type="Proteomes" id="UP000013909">
    <property type="component" value="Unassembled WGS sequence"/>
</dbReference>
<feature type="repeat" description="TPR" evidence="1">
    <location>
        <begin position="173"/>
        <end position="206"/>
    </location>
</feature>
<gene>
    <name evidence="3" type="ORF">ADIS_2783</name>
</gene>
<comment type="caution">
    <text evidence="3">The sequence shown here is derived from an EMBL/GenBank/DDBJ whole genome shotgun (WGS) entry which is preliminary data.</text>
</comment>
<dbReference type="Gene3D" id="1.25.40.10">
    <property type="entry name" value="Tetratricopeptide repeat domain"/>
    <property type="match status" value="9"/>
</dbReference>
<dbReference type="OrthoDB" id="9814448at2"/>
<dbReference type="EMBL" id="AQHR01000080">
    <property type="protein sequence ID" value="EON76724.1"/>
    <property type="molecule type" value="Genomic_DNA"/>
</dbReference>
<dbReference type="PANTHER" id="PTHR12558">
    <property type="entry name" value="CELL DIVISION CYCLE 16,23,27"/>
    <property type="match status" value="1"/>
</dbReference>
<feature type="chain" id="PRO_5004451743" evidence="2">
    <location>
        <begin position="20"/>
        <end position="994"/>
    </location>
</feature>
<keyword evidence="1" id="KW-0802">TPR repeat</keyword>
<keyword evidence="4" id="KW-1185">Reference proteome</keyword>
<proteinExistence type="predicted"/>
<sequence>MKIKLIVFFVVVFHLKTSAQSTLYQNSPEKQFDDALELYQKDQFSASKIEFTRLLALSLPESRRVASEYYIASSALKSDNPDGPTLLEKFIVDHPKETLMNVAAEELGDFYFLSRNYPKAIENYRRINDDFLYGEDKAKILFKTGYAFFMVKNYSESINYFEGAKRFRSDYLADAYYYAGYAYMMQQQHEKAIRDFKEAEKAQSYAGKVPYMLASIYYRQRQYDELIAYAPGILSRQGLERKEGIQLLLAEAYFEKRNYEQAAINYAAFTAANKGRLTREQQYKAGVAHFHVGRYTEASNYFKEVAIGNDRLGQVSSYYLGHSYVKLNNSQFASNSFSAAYKADHDPAIKEEALFNYAKVNLERGSFQDAVNALDTYLDVYRNGPRAREAESLLSDALINTNNYLRAIEHMDRMPNKSDRIKAAYQKVAFYQAMVYFRDGKYGSALQMLNKSQTYPIDRNLAVQSQFWKGETHAANGNMDEAIKAYEGLIAMRPNAQDPSLIKTHYGLGYAYFNAQRYPQAEAQFKAYTDKLRNSRDRENYNDALVRLGDTYYVQKKFREALDTFNRAIRENSPYTDYAYFRVGVIHNFENRNIEAIDQLNRVISGFPNSRYYEDALFQRAQIFMEMTRYQEARQGFTDLINNRANSPFIPFALEGRAVANYSMRDYDGAIRDYKAILDGHPNAPNVESALVGLQESLTLQGRAGEFSSYLANYKRSNPGSASLQGLEFETAKNLFFNRSYSEAIRAFENFIRSYPNASQVPEAQFFIGDSYFRLGDKNKALEYFYLAEKTPEASLKNRSIQRIGTLEFDRGNYAEAIRFLTIGLQHVRTKIEEYEALSGLMEAHYRVKQYELAVEYADRVVGMGDITIDATPKALLVKGKSLKEMSRTNEARAVLKELYSDFKTVQGAEGLYLTALWLNEDQQFARSNELIFDESQPFGVYDFWYGKQFILLARNYLKLNETFQAKATLESIVGNSTNEQVKEEARQLLRTIN</sequence>
<dbReference type="STRING" id="1232681.ADIS_2783"/>
<accession>R7ZRV5</accession>
<dbReference type="AlphaFoldDB" id="R7ZRV5"/>
<evidence type="ECO:0000256" key="1">
    <source>
        <dbReference type="PROSITE-ProRule" id="PRU00339"/>
    </source>
</evidence>
<feature type="repeat" description="TPR" evidence="1">
    <location>
        <begin position="542"/>
        <end position="575"/>
    </location>
</feature>
<dbReference type="InterPro" id="IPR011990">
    <property type="entry name" value="TPR-like_helical_dom_sf"/>
</dbReference>
<feature type="repeat" description="TPR" evidence="1">
    <location>
        <begin position="463"/>
        <end position="496"/>
    </location>
</feature>
<evidence type="ECO:0000313" key="3">
    <source>
        <dbReference type="EMBL" id="EON76724.1"/>
    </source>
</evidence>
<evidence type="ECO:0000313" key="4">
    <source>
        <dbReference type="Proteomes" id="UP000013909"/>
    </source>
</evidence>
<reference evidence="3 4" key="1">
    <citation type="submission" date="2013-02" db="EMBL/GenBank/DDBJ databases">
        <title>A novel strain isolated from Lonar lake, Maharashtra, India.</title>
        <authorList>
            <person name="Singh A."/>
        </authorList>
    </citation>
    <scope>NUCLEOTIDE SEQUENCE [LARGE SCALE GENOMIC DNA]</scope>
    <source>
        <strain evidence="3 4">AK24</strain>
    </source>
</reference>
<evidence type="ECO:0000256" key="2">
    <source>
        <dbReference type="SAM" id="SignalP"/>
    </source>
</evidence>
<keyword evidence="2" id="KW-0732">Signal</keyword>
<feature type="signal peptide" evidence="2">
    <location>
        <begin position="1"/>
        <end position="19"/>
    </location>
</feature>
<dbReference type="Pfam" id="PF13174">
    <property type="entry name" value="TPR_6"/>
    <property type="match status" value="2"/>
</dbReference>
<organism evidence="3 4">
    <name type="scientific">Lunatimonas lonarensis</name>
    <dbReference type="NCBI Taxonomy" id="1232681"/>
    <lineage>
        <taxon>Bacteria</taxon>
        <taxon>Pseudomonadati</taxon>
        <taxon>Bacteroidota</taxon>
        <taxon>Cytophagia</taxon>
        <taxon>Cytophagales</taxon>
        <taxon>Cyclobacteriaceae</taxon>
    </lineage>
</organism>
<dbReference type="Pfam" id="PF13432">
    <property type="entry name" value="TPR_16"/>
    <property type="match status" value="5"/>
</dbReference>
<dbReference type="SMART" id="SM00028">
    <property type="entry name" value="TPR"/>
    <property type="match status" value="13"/>
</dbReference>
<name>R7ZRV5_9BACT</name>
<dbReference type="InterPro" id="IPR019734">
    <property type="entry name" value="TPR_rpt"/>
</dbReference>
<protein>
    <submittedName>
        <fullName evidence="3">Uncharacterized protein</fullName>
    </submittedName>
</protein>
<dbReference type="PANTHER" id="PTHR12558:SF13">
    <property type="entry name" value="CELL DIVISION CYCLE PROTEIN 27 HOMOLOG"/>
    <property type="match status" value="1"/>
</dbReference>
<dbReference type="RefSeq" id="WP_010854917.1">
    <property type="nucleotide sequence ID" value="NZ_AQHR01000080.1"/>
</dbReference>